<evidence type="ECO:0000256" key="2">
    <source>
        <dbReference type="ARBA" id="ARBA00012217"/>
    </source>
</evidence>
<evidence type="ECO:0000256" key="5">
    <source>
        <dbReference type="ARBA" id="ARBA00022755"/>
    </source>
</evidence>
<dbReference type="PANTHER" id="PTHR43700:SF1">
    <property type="entry name" value="PHOSPHORIBOSYLAMINOIMIDAZOLE-SUCCINOCARBOXAMIDE SYNTHASE"/>
    <property type="match status" value="1"/>
</dbReference>
<evidence type="ECO:0000256" key="3">
    <source>
        <dbReference type="ARBA" id="ARBA00022598"/>
    </source>
</evidence>
<accession>X0X850</accession>
<organism evidence="8">
    <name type="scientific">marine sediment metagenome</name>
    <dbReference type="NCBI Taxonomy" id="412755"/>
    <lineage>
        <taxon>unclassified sequences</taxon>
        <taxon>metagenomes</taxon>
        <taxon>ecological metagenomes</taxon>
    </lineage>
</organism>
<name>X0X850_9ZZZZ</name>
<feature type="non-terminal residue" evidence="8">
    <location>
        <position position="1"/>
    </location>
</feature>
<dbReference type="GO" id="GO:0004639">
    <property type="term" value="F:phosphoribosylaminoimidazolesuccinocarboxamide synthase activity"/>
    <property type="evidence" value="ECO:0007669"/>
    <property type="project" value="UniProtKB-EC"/>
</dbReference>
<keyword evidence="6" id="KW-0067">ATP-binding</keyword>
<dbReference type="PROSITE" id="PS01057">
    <property type="entry name" value="SAICAR_SYNTHETASE_1"/>
    <property type="match status" value="1"/>
</dbReference>
<dbReference type="SUPFAM" id="SSF56104">
    <property type="entry name" value="SAICAR synthase-like"/>
    <property type="match status" value="1"/>
</dbReference>
<evidence type="ECO:0000259" key="7">
    <source>
        <dbReference type="Pfam" id="PF01259"/>
    </source>
</evidence>
<proteinExistence type="predicted"/>
<dbReference type="UniPathway" id="UPA00074">
    <property type="reaction ID" value="UER00131"/>
</dbReference>
<dbReference type="Pfam" id="PF01259">
    <property type="entry name" value="SAICAR_synt"/>
    <property type="match status" value="1"/>
</dbReference>
<dbReference type="EC" id="6.3.2.6" evidence="2"/>
<dbReference type="GO" id="GO:0006189">
    <property type="term" value="P:'de novo' IMP biosynthetic process"/>
    <property type="evidence" value="ECO:0007669"/>
    <property type="project" value="UniProtKB-UniPathway"/>
</dbReference>
<dbReference type="InterPro" id="IPR018236">
    <property type="entry name" value="SAICAR_synthetase_CS"/>
</dbReference>
<dbReference type="NCBIfam" id="NF010568">
    <property type="entry name" value="PRK13961.1"/>
    <property type="match status" value="1"/>
</dbReference>
<dbReference type="GO" id="GO:0005524">
    <property type="term" value="F:ATP binding"/>
    <property type="evidence" value="ECO:0007669"/>
    <property type="project" value="UniProtKB-KW"/>
</dbReference>
<protein>
    <recommendedName>
        <fullName evidence="2">phosphoribosylaminoimidazolesuccinocarboxamide synthase</fullName>
        <ecNumber evidence="2">6.3.2.6</ecNumber>
    </recommendedName>
</protein>
<dbReference type="Gene3D" id="3.30.200.20">
    <property type="entry name" value="Phosphorylase Kinase, domain 1"/>
    <property type="match status" value="1"/>
</dbReference>
<evidence type="ECO:0000256" key="6">
    <source>
        <dbReference type="ARBA" id="ARBA00022840"/>
    </source>
</evidence>
<reference evidence="8" key="1">
    <citation type="journal article" date="2014" name="Front. Microbiol.">
        <title>High frequency of phylogenetically diverse reductive dehalogenase-homologous genes in deep subseafloor sedimentary metagenomes.</title>
        <authorList>
            <person name="Kawai M."/>
            <person name="Futagami T."/>
            <person name="Toyoda A."/>
            <person name="Takaki Y."/>
            <person name="Nishi S."/>
            <person name="Hori S."/>
            <person name="Arai W."/>
            <person name="Tsubouchi T."/>
            <person name="Morono Y."/>
            <person name="Uchiyama I."/>
            <person name="Ito T."/>
            <person name="Fujiyama A."/>
            <person name="Inagaki F."/>
            <person name="Takami H."/>
        </authorList>
    </citation>
    <scope>NUCLEOTIDE SEQUENCE</scope>
    <source>
        <strain evidence="8">Expedition CK06-06</strain>
    </source>
</reference>
<sequence length="252" mass="27969">VKTGTHYGGFGRLRRVVIRTFLYAARASDGGNEMIVTQTTLSGYPCRRGKVRDVYDLGDELLLVATDRISAYDVVLPTPIPGKGAMLTGISRFWFEKFADAVPHHLIDTLDGAMPADLEPYADQLRGRTMRCRKCEVVPIECVVRGYLAGSGWKEYQANGGVCGVELPAGLTQCAKLPEPIFTPATKADQGHDENISFERACEIAGREVMELLRRRSLELYTRAAEYALTRGIIIADTKFEFGRRGDEYLLI</sequence>
<dbReference type="GO" id="GO:0005737">
    <property type="term" value="C:cytoplasm"/>
    <property type="evidence" value="ECO:0007669"/>
    <property type="project" value="TreeGrafter"/>
</dbReference>
<dbReference type="AlphaFoldDB" id="X0X850"/>
<comment type="pathway">
    <text evidence="1">Purine metabolism; IMP biosynthesis via de novo pathway; 5-amino-1-(5-phospho-D-ribosyl)imidazole-4-carboxamide from 5-amino-1-(5-phospho-D-ribosyl)imidazole-4-carboxylate: step 1/2.</text>
</comment>
<comment type="caution">
    <text evidence="8">The sequence shown here is derived from an EMBL/GenBank/DDBJ whole genome shotgun (WGS) entry which is preliminary data.</text>
</comment>
<dbReference type="EMBL" id="BARS01041377">
    <property type="protein sequence ID" value="GAG31572.1"/>
    <property type="molecule type" value="Genomic_DNA"/>
</dbReference>
<gene>
    <name evidence="8" type="ORF">S01H1_62942</name>
</gene>
<keyword evidence="3" id="KW-0436">Ligase</keyword>
<feature type="domain" description="SAICAR synthetase/ADE2 N-terminal" evidence="7">
    <location>
        <begin position="47"/>
        <end position="251"/>
    </location>
</feature>
<keyword evidence="4" id="KW-0547">Nucleotide-binding</keyword>
<dbReference type="PROSITE" id="PS01058">
    <property type="entry name" value="SAICAR_SYNTHETASE_2"/>
    <property type="match status" value="1"/>
</dbReference>
<keyword evidence="5" id="KW-0658">Purine biosynthesis</keyword>
<evidence type="ECO:0000313" key="8">
    <source>
        <dbReference type="EMBL" id="GAG31572.1"/>
    </source>
</evidence>
<evidence type="ECO:0000256" key="4">
    <source>
        <dbReference type="ARBA" id="ARBA00022741"/>
    </source>
</evidence>
<dbReference type="PANTHER" id="PTHR43700">
    <property type="entry name" value="PHOSPHORIBOSYLAMINOIMIDAZOLE-SUCCINOCARBOXAMIDE SYNTHASE"/>
    <property type="match status" value="1"/>
</dbReference>
<dbReference type="CDD" id="cd01414">
    <property type="entry name" value="SAICAR_synt_Sc"/>
    <property type="match status" value="1"/>
</dbReference>
<evidence type="ECO:0000256" key="1">
    <source>
        <dbReference type="ARBA" id="ARBA00004672"/>
    </source>
</evidence>
<feature type="non-terminal residue" evidence="8">
    <location>
        <position position="252"/>
    </location>
</feature>
<dbReference type="Gene3D" id="3.30.470.20">
    <property type="entry name" value="ATP-grasp fold, B domain"/>
    <property type="match status" value="1"/>
</dbReference>
<dbReference type="InterPro" id="IPR028923">
    <property type="entry name" value="SAICAR_synt/ADE2_N"/>
</dbReference>